<name>A0A9D2B3I3_9FIRM</name>
<feature type="transmembrane region" description="Helical" evidence="1">
    <location>
        <begin position="146"/>
        <end position="163"/>
    </location>
</feature>
<feature type="transmembrane region" description="Helical" evidence="1">
    <location>
        <begin position="410"/>
        <end position="431"/>
    </location>
</feature>
<evidence type="ECO:0000313" key="2">
    <source>
        <dbReference type="EMBL" id="HIX59800.1"/>
    </source>
</evidence>
<keyword evidence="1" id="KW-0812">Transmembrane</keyword>
<reference evidence="2" key="2">
    <citation type="submission" date="2021-04" db="EMBL/GenBank/DDBJ databases">
        <authorList>
            <person name="Gilroy R."/>
        </authorList>
    </citation>
    <scope>NUCLEOTIDE SEQUENCE</scope>
    <source>
        <strain evidence="2">ChiSjej1B19-8411</strain>
    </source>
</reference>
<dbReference type="PROSITE" id="PS51257">
    <property type="entry name" value="PROKAR_LIPOPROTEIN"/>
    <property type="match status" value="1"/>
</dbReference>
<gene>
    <name evidence="2" type="ORF">IAA45_08810</name>
</gene>
<feature type="transmembrane region" description="Helical" evidence="1">
    <location>
        <begin position="443"/>
        <end position="464"/>
    </location>
</feature>
<dbReference type="AlphaFoldDB" id="A0A9D2B3I3"/>
<dbReference type="Proteomes" id="UP000886817">
    <property type="component" value="Unassembled WGS sequence"/>
</dbReference>
<feature type="transmembrane region" description="Helical" evidence="1">
    <location>
        <begin position="351"/>
        <end position="374"/>
    </location>
</feature>
<reference evidence="2" key="1">
    <citation type="journal article" date="2021" name="PeerJ">
        <title>Extensive microbial diversity within the chicken gut microbiome revealed by metagenomics and culture.</title>
        <authorList>
            <person name="Gilroy R."/>
            <person name="Ravi A."/>
            <person name="Getino M."/>
            <person name="Pursley I."/>
            <person name="Horton D.L."/>
            <person name="Alikhan N.F."/>
            <person name="Baker D."/>
            <person name="Gharbi K."/>
            <person name="Hall N."/>
            <person name="Watson M."/>
            <person name="Adriaenssens E.M."/>
            <person name="Foster-Nyarko E."/>
            <person name="Jarju S."/>
            <person name="Secka A."/>
            <person name="Antonio M."/>
            <person name="Oren A."/>
            <person name="Chaudhuri R.R."/>
            <person name="La Ragione R."/>
            <person name="Hildebrand F."/>
            <person name="Pallen M.J."/>
        </authorList>
    </citation>
    <scope>NUCLEOTIDE SEQUENCE</scope>
    <source>
        <strain evidence="2">ChiSjej1B19-8411</strain>
    </source>
</reference>
<sequence length="660" mass="74919">MKSMNKIFAFFAAVLLSLGFAACCLKIPFLSSAIGAVGNINLLTYGMLLILFCLLFVVFYGAADWKKAGGRVSSARSLAVVLCLMLGTLVFFVRMFQMEGNVYGGVSDRYVWHKLPLWLVVLCLSVILVLFFLCIRQNTLRMPEGAYYLLYGMLTVLIGYTYYTPSIFVRGYSDRLHAHAYYNSIYNVMQGSPYSEMTTSIYGHYGILYKLPMKILGGDFIDFILLNAILGAVCFLAMFLALHFLVKNGLLRVLGAVAMTFPILSMRGGYYWQLWPHRILFMSLLLCLGAFCVRFRRCSRITCLVGYLLSLLGVLWNTESGMFCAVSWAGFWILRELCRSPWRPVRILRSFVLHFLGILFCFFGAYGIVNLYNLLAGGTVNSVREFLFPLLTTSYMDDLLRVDLPEFPSAYIPVLILFLLAVAWGLSHMGCFRGNRGETEAQYLVPCFAFSAGVLALGQMSYFINRAAYHNLDICHLPAMLLICVTAQWGMETVKKFRWQERRSWAPEKLYQGALTAVSLGVLVTVTLGNLIQYGYNTDLKTAFHNKDEIHQFAAHIAANIPENTYGFGIGVAEIYSMLRWDTGCYTLDFSDISVRPQVADYVINDIRTKEIPDFLVGEKTMEKLENFASDQNQWIEENYELSQEFEFQGAVFQYYVRKS</sequence>
<feature type="transmembrane region" description="Helical" evidence="1">
    <location>
        <begin position="43"/>
        <end position="63"/>
    </location>
</feature>
<proteinExistence type="predicted"/>
<feature type="transmembrane region" description="Helical" evidence="1">
    <location>
        <begin position="223"/>
        <end position="246"/>
    </location>
</feature>
<dbReference type="EMBL" id="DXEX01000189">
    <property type="protein sequence ID" value="HIX59800.1"/>
    <property type="molecule type" value="Genomic_DNA"/>
</dbReference>
<feature type="transmembrane region" description="Helical" evidence="1">
    <location>
        <begin position="510"/>
        <end position="532"/>
    </location>
</feature>
<accession>A0A9D2B3I3</accession>
<feature type="transmembrane region" description="Helical" evidence="1">
    <location>
        <begin position="115"/>
        <end position="134"/>
    </location>
</feature>
<feature type="transmembrane region" description="Helical" evidence="1">
    <location>
        <begin position="307"/>
        <end position="331"/>
    </location>
</feature>
<keyword evidence="1" id="KW-1133">Transmembrane helix</keyword>
<organism evidence="2 3">
    <name type="scientific">Candidatus Blautia gallistercoris</name>
    <dbReference type="NCBI Taxonomy" id="2838490"/>
    <lineage>
        <taxon>Bacteria</taxon>
        <taxon>Bacillati</taxon>
        <taxon>Bacillota</taxon>
        <taxon>Clostridia</taxon>
        <taxon>Lachnospirales</taxon>
        <taxon>Lachnospiraceae</taxon>
        <taxon>Blautia</taxon>
    </lineage>
</organism>
<feature type="transmembrane region" description="Helical" evidence="1">
    <location>
        <begin position="253"/>
        <end position="272"/>
    </location>
</feature>
<evidence type="ECO:0000313" key="3">
    <source>
        <dbReference type="Proteomes" id="UP000886817"/>
    </source>
</evidence>
<comment type="caution">
    <text evidence="2">The sequence shown here is derived from an EMBL/GenBank/DDBJ whole genome shotgun (WGS) entry which is preliminary data.</text>
</comment>
<keyword evidence="1" id="KW-0472">Membrane</keyword>
<protein>
    <submittedName>
        <fullName evidence="2">Uncharacterized protein</fullName>
    </submittedName>
</protein>
<feature type="transmembrane region" description="Helical" evidence="1">
    <location>
        <begin position="75"/>
        <end position="95"/>
    </location>
</feature>
<evidence type="ECO:0000256" key="1">
    <source>
        <dbReference type="SAM" id="Phobius"/>
    </source>
</evidence>